<dbReference type="SUPFAM" id="SSF52540">
    <property type="entry name" value="P-loop containing nucleoside triphosphate hydrolases"/>
    <property type="match status" value="1"/>
</dbReference>
<gene>
    <name evidence="11" type="primary">LOC102982722</name>
    <name evidence="7" type="synonym">AK3</name>
</gene>
<evidence type="ECO:0000256" key="3">
    <source>
        <dbReference type="ARBA" id="ARBA00022741"/>
    </source>
</evidence>
<comment type="caution">
    <text evidence="7">Lacks conserved residue(s) required for the propagation of feature annotation.</text>
</comment>
<dbReference type="CDD" id="cd01428">
    <property type="entry name" value="ADK"/>
    <property type="match status" value="1"/>
</dbReference>
<dbReference type="AlphaFoldDB" id="A0A9W2WUD8"/>
<dbReference type="InterPro" id="IPR027417">
    <property type="entry name" value="P-loop_NTPase"/>
</dbReference>
<dbReference type="HAMAP" id="MF_03169">
    <property type="entry name" value="Adenylate_kinase_AK3"/>
    <property type="match status" value="1"/>
</dbReference>
<evidence type="ECO:0000313" key="11">
    <source>
        <dbReference type="RefSeq" id="XP_054942874.1"/>
    </source>
</evidence>
<feature type="binding site" evidence="7">
    <location>
        <begin position="193"/>
        <end position="195"/>
    </location>
    <ligand>
        <name>AMP</name>
        <dbReference type="ChEBI" id="CHEBI:456215"/>
    </ligand>
</feature>
<feature type="region of interest" description="Disordered" evidence="8">
    <location>
        <begin position="1"/>
        <end position="26"/>
    </location>
</feature>
<evidence type="ECO:0000256" key="2">
    <source>
        <dbReference type="ARBA" id="ARBA00022679"/>
    </source>
</evidence>
<dbReference type="RefSeq" id="XP_054942874.1">
    <property type="nucleotide sequence ID" value="XM_055086899.1"/>
</dbReference>
<reference evidence="11" key="1">
    <citation type="submission" date="2025-08" db="UniProtKB">
        <authorList>
            <consortium name="RefSeq"/>
        </authorList>
    </citation>
    <scope>IDENTIFICATION</scope>
    <source>
        <tissue evidence="11">Muscle</tissue>
    </source>
</reference>
<proteinExistence type="inferred from homology"/>
<dbReference type="Pfam" id="PF00406">
    <property type="entry name" value="ADK"/>
    <property type="match status" value="1"/>
</dbReference>
<feature type="region of interest" description="NMPbind" evidence="7">
    <location>
        <begin position="166"/>
        <end position="195"/>
    </location>
</feature>
<dbReference type="Proteomes" id="UP000248484">
    <property type="component" value="Chromosome 8"/>
</dbReference>
<comment type="subunit">
    <text evidence="7">Monomer.</text>
</comment>
<evidence type="ECO:0000313" key="10">
    <source>
        <dbReference type="Proteomes" id="UP000248484"/>
    </source>
</evidence>
<evidence type="ECO:0000259" key="9">
    <source>
        <dbReference type="Pfam" id="PF05191"/>
    </source>
</evidence>
<dbReference type="GO" id="GO:0046033">
    <property type="term" value="P:AMP metabolic process"/>
    <property type="evidence" value="ECO:0007669"/>
    <property type="project" value="UniProtKB-UniRule"/>
</dbReference>
<keyword evidence="7" id="KW-0496">Mitochondrion</keyword>
<dbReference type="PANTHER" id="PTHR23359">
    <property type="entry name" value="NUCLEOTIDE KINASE"/>
    <property type="match status" value="1"/>
</dbReference>
<dbReference type="EC" id="2.7.4.10" evidence="7"/>
<feature type="binding site" evidence="7">
    <location>
        <position position="167"/>
    </location>
    <ligand>
        <name>AMP</name>
        <dbReference type="ChEBI" id="CHEBI:456215"/>
    </ligand>
</feature>
<dbReference type="GO" id="GO:0005759">
    <property type="term" value="C:mitochondrial matrix"/>
    <property type="evidence" value="ECO:0007669"/>
    <property type="project" value="UniProtKB-SubCell"/>
</dbReference>
<dbReference type="HAMAP" id="MF_00235">
    <property type="entry name" value="Adenylate_kinase_Adk"/>
    <property type="match status" value="1"/>
</dbReference>
<evidence type="ECO:0000256" key="4">
    <source>
        <dbReference type="ARBA" id="ARBA00022777"/>
    </source>
</evidence>
<dbReference type="Gene3D" id="3.40.50.300">
    <property type="entry name" value="P-loop containing nucleotide triphosphate hydrolases"/>
    <property type="match status" value="1"/>
</dbReference>
<name>A0A9W2WUD8_PHYMC</name>
<protein>
    <recommendedName>
        <fullName evidence="7">GTP:AMP phosphotransferase AK3, mitochondrial</fullName>
        <ecNumber evidence="7">2.7.4.10</ecNumber>
    </recommendedName>
    <alternativeName>
        <fullName evidence="7">Adenylate kinase 3</fullName>
        <shortName evidence="7">AK 3</shortName>
    </alternativeName>
    <alternativeName>
        <fullName evidence="7">Adenylate kinase 3 alpha-like 1</fullName>
    </alternativeName>
</protein>
<keyword evidence="10" id="KW-1185">Reference proteome</keyword>
<dbReference type="GO" id="GO:0005525">
    <property type="term" value="F:GTP binding"/>
    <property type="evidence" value="ECO:0007669"/>
    <property type="project" value="UniProtKB-KW"/>
</dbReference>
<keyword evidence="4 7" id="KW-0418">Kinase</keyword>
<dbReference type="InterPro" id="IPR007862">
    <property type="entry name" value="Adenylate_kinase_lid-dom"/>
</dbReference>
<dbReference type="PRINTS" id="PR00094">
    <property type="entry name" value="ADENYLTKNASE"/>
</dbReference>
<feature type="binding site" evidence="7">
    <location>
        <position position="330"/>
    </location>
    <ligand>
        <name>GTP</name>
        <dbReference type="ChEBI" id="CHEBI:37565"/>
    </ligand>
</feature>
<dbReference type="GO" id="GO:0046899">
    <property type="term" value="F:nucleoside triphosphate adenylate kinase activity"/>
    <property type="evidence" value="ECO:0007669"/>
    <property type="project" value="UniProtKB-UniRule"/>
</dbReference>
<comment type="domain">
    <text evidence="7">Consists of three domains, a large central CORE domain and two small peripheral domains, NMPbind and LID, which undergo movements during catalysis. The LID domain closes over the site of phosphoryl transfer upon GTP binding. Assembling and dissambling the active center during each catalytic cycle provides an effective means to prevent GTP hydrolysis.</text>
</comment>
<dbReference type="Pfam" id="PF05191">
    <property type="entry name" value="ADK_lid"/>
    <property type="match status" value="1"/>
</dbReference>
<accession>A0A9W2WUD8</accession>
<comment type="similarity">
    <text evidence="7">Belongs to the adenylate kinase family. AK3 subfamily.</text>
</comment>
<comment type="subcellular location">
    <subcellularLocation>
        <location evidence="1 7">Mitochondrion matrix</location>
    </subcellularLocation>
</comment>
<feature type="domain" description="Adenylate kinase active site lid" evidence="9">
    <location>
        <begin position="258"/>
        <end position="292"/>
    </location>
</feature>
<evidence type="ECO:0000256" key="1">
    <source>
        <dbReference type="ARBA" id="ARBA00004305"/>
    </source>
</evidence>
<dbReference type="GO" id="GO:0046041">
    <property type="term" value="P:ITP metabolic process"/>
    <property type="evidence" value="ECO:0007669"/>
    <property type="project" value="UniProtKB-UniRule"/>
</dbReference>
<dbReference type="GeneID" id="102982722"/>
<dbReference type="GO" id="GO:0046039">
    <property type="term" value="P:GTP metabolic process"/>
    <property type="evidence" value="ECO:0007669"/>
    <property type="project" value="UniProtKB-UniRule"/>
</dbReference>
<dbReference type="GO" id="GO:0005524">
    <property type="term" value="F:ATP binding"/>
    <property type="evidence" value="ECO:0007669"/>
    <property type="project" value="InterPro"/>
</dbReference>
<dbReference type="GO" id="GO:0004017">
    <property type="term" value="F:AMP kinase activity"/>
    <property type="evidence" value="ECO:0007669"/>
    <property type="project" value="InterPro"/>
</dbReference>
<keyword evidence="2 7" id="KW-0808">Transferase</keyword>
<organism evidence="10 11">
    <name type="scientific">Physeter macrocephalus</name>
    <name type="common">Sperm whale</name>
    <name type="synonym">Physeter catodon</name>
    <dbReference type="NCBI Taxonomy" id="9755"/>
    <lineage>
        <taxon>Eukaryota</taxon>
        <taxon>Metazoa</taxon>
        <taxon>Chordata</taxon>
        <taxon>Craniata</taxon>
        <taxon>Vertebrata</taxon>
        <taxon>Euteleostomi</taxon>
        <taxon>Mammalia</taxon>
        <taxon>Eutheria</taxon>
        <taxon>Laurasiatheria</taxon>
        <taxon>Artiodactyla</taxon>
        <taxon>Whippomorpha</taxon>
        <taxon>Cetacea</taxon>
        <taxon>Odontoceti</taxon>
        <taxon>Physeteridae</taxon>
        <taxon>Physeter</taxon>
    </lineage>
</organism>
<sequence>MWDPPRPGHEPASPISAGGLATTAPPEKPKVKLLNLHCVSSFSFRTPHLFRPSHCIVGEFLDSIFQLSHTLFFRSVRPFPHGLRPLAPCASSWLYPRRRAAETGSEHAGAAGVQPGAQPLAWPWPHSAAMGASRQFLCSVIMGAPGSGKSTLALHIIKHFQLKKFSSGDMLRDNMLRDTEIGVLANIFMAQGKLIPDDLMTRLILQELKNFTQYNWLLCGFPRTLTQAEARDRVYQVHLVMNLNVPFEVIRQRLTAHWIHPASGRIYNLEFNPPKAADVDDVTGEPLIQHVDDQPETLIKRMKVYEDQTKPVLEYFEKKGVLETFSGTETNQIWPCMHAFLQTEFPQRHQKTQLPHEEKSL</sequence>
<feature type="binding site" evidence="7">
    <location>
        <position position="301"/>
    </location>
    <ligand>
        <name>AMP</name>
        <dbReference type="ChEBI" id="CHEBI:456215"/>
    </ligand>
</feature>
<feature type="binding site" evidence="7">
    <location>
        <begin position="266"/>
        <end position="267"/>
    </location>
    <ligand>
        <name>GTP</name>
        <dbReference type="ChEBI" id="CHEBI:37565"/>
    </ligand>
</feature>
<dbReference type="NCBIfam" id="TIGR01351">
    <property type="entry name" value="adk"/>
    <property type="match status" value="1"/>
</dbReference>
<evidence type="ECO:0000256" key="7">
    <source>
        <dbReference type="HAMAP-Rule" id="MF_03169"/>
    </source>
</evidence>
<dbReference type="InterPro" id="IPR028586">
    <property type="entry name" value="AK3/Ak4_mitochondrial"/>
</dbReference>
<evidence type="ECO:0000256" key="6">
    <source>
        <dbReference type="ARBA" id="ARBA00048191"/>
    </source>
</evidence>
<comment type="function">
    <text evidence="7">Involved in maintaining the homeostasis of cellular nucleotides by catalyzing the interconversion of nucleoside phosphates. Has GTP:AMP phosphotransferase and ITP:AMP phosphotransferase activities.</text>
</comment>
<dbReference type="FunFam" id="3.40.50.300:FF:000106">
    <property type="entry name" value="Adenylate kinase mitochondrial"/>
    <property type="match status" value="1"/>
</dbReference>
<comment type="catalytic activity">
    <reaction evidence="7">
        <text>a ribonucleoside 5'-triphosphate + AMP = a ribonucleoside 5'-diphosphate + ADP</text>
        <dbReference type="Rhea" id="RHEA:13749"/>
        <dbReference type="ChEBI" id="CHEBI:57930"/>
        <dbReference type="ChEBI" id="CHEBI:61557"/>
        <dbReference type="ChEBI" id="CHEBI:456215"/>
        <dbReference type="ChEBI" id="CHEBI:456216"/>
        <dbReference type="EC" id="2.7.4.10"/>
    </reaction>
</comment>
<dbReference type="GO" id="GO:0006172">
    <property type="term" value="P:ADP biosynthetic process"/>
    <property type="evidence" value="ECO:0007669"/>
    <property type="project" value="UniProtKB-UniRule"/>
</dbReference>
<dbReference type="OrthoDB" id="439792at2759"/>
<dbReference type="InterPro" id="IPR000850">
    <property type="entry name" value="Adenylat/UMP-CMP_kin"/>
</dbReference>
<dbReference type="KEGG" id="pcad:102982722"/>
<feature type="binding site" evidence="7">
    <location>
        <position position="172"/>
    </location>
    <ligand>
        <name>AMP</name>
        <dbReference type="ChEBI" id="CHEBI:456215"/>
    </ligand>
</feature>
<feature type="binding site" evidence="7">
    <location>
        <begin position="220"/>
        <end position="223"/>
    </location>
    <ligand>
        <name>AMP</name>
        <dbReference type="ChEBI" id="CHEBI:456215"/>
    </ligand>
</feature>
<keyword evidence="5 7" id="KW-0342">GTP-binding</keyword>
<dbReference type="InterPro" id="IPR006259">
    <property type="entry name" value="Adenyl_kin_sub"/>
</dbReference>
<feature type="region of interest" description="LID" evidence="7">
    <location>
        <begin position="256"/>
        <end position="293"/>
    </location>
</feature>
<keyword evidence="3 7" id="KW-0547">Nucleotide-binding</keyword>
<evidence type="ECO:0000256" key="8">
    <source>
        <dbReference type="SAM" id="MobiDB-lite"/>
    </source>
</evidence>
<feature type="binding site" evidence="7">
    <location>
        <position position="227"/>
    </location>
    <ligand>
        <name>AMP</name>
        <dbReference type="ChEBI" id="CHEBI:456215"/>
    </ligand>
</feature>
<comment type="catalytic activity">
    <reaction evidence="6">
        <text>GTP + AMP = GDP + ADP</text>
        <dbReference type="Rhea" id="RHEA:29863"/>
        <dbReference type="ChEBI" id="CHEBI:37565"/>
        <dbReference type="ChEBI" id="CHEBI:58189"/>
        <dbReference type="ChEBI" id="CHEBI:456215"/>
        <dbReference type="ChEBI" id="CHEBI:456216"/>
    </reaction>
</comment>
<evidence type="ECO:0000256" key="5">
    <source>
        <dbReference type="ARBA" id="ARBA00023134"/>
    </source>
</evidence>